<dbReference type="SUPFAM" id="SSF51735">
    <property type="entry name" value="NAD(P)-binding Rossmann-fold domains"/>
    <property type="match status" value="1"/>
</dbReference>
<protein>
    <submittedName>
        <fullName evidence="8">3-hydroxyacyl-CoA dehydrogenase (FadN)</fullName>
        <ecNumber evidence="8">1.1.1.35</ecNumber>
    </submittedName>
</protein>
<dbReference type="InterPro" id="IPR029045">
    <property type="entry name" value="ClpP/crotonase-like_dom_sf"/>
</dbReference>
<feature type="domain" description="3-hydroxyacyl-CoA dehydrogenase NAD binding" evidence="7">
    <location>
        <begin position="10"/>
        <end position="193"/>
    </location>
</feature>
<dbReference type="GO" id="GO:0003857">
    <property type="term" value="F:(3S)-3-hydroxyacyl-CoA dehydrogenase (NAD+) activity"/>
    <property type="evidence" value="ECO:0007669"/>
    <property type="project" value="UniProtKB-EC"/>
</dbReference>
<dbReference type="InterPro" id="IPR036291">
    <property type="entry name" value="NAD(P)-bd_dom_sf"/>
</dbReference>
<feature type="domain" description="3-hydroxyacyl-CoA dehydrogenase C-terminal" evidence="6">
    <location>
        <begin position="195"/>
        <end position="297"/>
    </location>
</feature>
<dbReference type="Gene3D" id="3.40.50.720">
    <property type="entry name" value="NAD(P)-binding Rossmann-like Domain"/>
    <property type="match status" value="1"/>
</dbReference>
<reference evidence="8" key="1">
    <citation type="journal article" date="2014" name="Genome Biol. Evol.">
        <title>Pangenome evidence for extensive interdomain horizontal transfer affecting lineage core and shell genes in uncultured planktonic thaumarchaeota and euryarchaeota.</title>
        <authorList>
            <person name="Deschamps P."/>
            <person name="Zivanovic Y."/>
            <person name="Moreira D."/>
            <person name="Rodriguez-Valera F."/>
            <person name="Lopez-Garcia P."/>
        </authorList>
    </citation>
    <scope>NUCLEOTIDE SEQUENCE</scope>
</reference>
<keyword evidence="2" id="KW-0276">Fatty acid metabolism</keyword>
<dbReference type="Pfam" id="PF00725">
    <property type="entry name" value="3HCDH"/>
    <property type="match status" value="2"/>
</dbReference>
<organism evidence="8">
    <name type="scientific">uncultured marine group II/III euryarchaeote SAT1000_19_E11</name>
    <dbReference type="NCBI Taxonomy" id="1456566"/>
    <lineage>
        <taxon>Archaea</taxon>
        <taxon>Methanobacteriati</taxon>
        <taxon>Methanobacteriota</taxon>
        <taxon>environmental samples</taxon>
    </lineage>
</organism>
<comment type="pathway">
    <text evidence="1">Lipid metabolism; fatty acid beta-oxidation.</text>
</comment>
<evidence type="ECO:0000259" key="7">
    <source>
        <dbReference type="Pfam" id="PF02737"/>
    </source>
</evidence>
<dbReference type="UniPathway" id="UPA00659"/>
<dbReference type="Pfam" id="PF00378">
    <property type="entry name" value="ECH_1"/>
    <property type="match status" value="1"/>
</dbReference>
<dbReference type="PANTHER" id="PTHR48075:SF7">
    <property type="entry name" value="3-HYDROXYACYL-COA DEHYDROGENASE-RELATED"/>
    <property type="match status" value="1"/>
</dbReference>
<evidence type="ECO:0000256" key="4">
    <source>
        <dbReference type="ARBA" id="ARBA00023027"/>
    </source>
</evidence>
<feature type="domain" description="3-hydroxyacyl-CoA dehydrogenase C-terminal" evidence="6">
    <location>
        <begin position="350"/>
        <end position="406"/>
    </location>
</feature>
<dbReference type="InterPro" id="IPR006176">
    <property type="entry name" value="3-OHacyl-CoA_DH_NAD-bd"/>
</dbReference>
<dbReference type="CDD" id="cd06558">
    <property type="entry name" value="crotonase-like"/>
    <property type="match status" value="1"/>
</dbReference>
<sequence length="781" mass="84456">MVFLSGSIQSVAVIGSGVMGAGIAAHCANAGCKVLLLDIAKEGDDRSAIAKTAVKQMAKANPEMLMHKRNAKLISSGNIEDDLDKLSEVDWVIEVIIENLDIKRKLYASMSEHLGPRTIVSSNTSTLPLSELVEGMSSEMASRFLITHFFNPPRYLPLLEVVTSSEVDDSVTDRLCSFADERLGKRVIMCNDTPGFVGNRLGVYFIQRAFKATIDHGFTVEQADAMLGRPIGIPKTAVFGLMDLVGIDLSVHVIESLISHLPDDDPFHDIVGTGEDIIQAMIADGYTGRKGKGGFYRLNKEDGMRVKEARNLTTGEYAPANRKAAFSSARMGKQGLGPLIDYPDEGAAFVSDILLDTLSYAAHLVPDVTDDIYSIDTAMKAGFNWKSGPFEMIDSIGSASMVERLEESGRSVPDFLRTAADNGGFYSIEDGEIQRLTPDGSMVVVDRPESTLTVTDLKRRGKPLKRNGSASIWDMGNKILLVEYHSKMNAMDPMNIEMLVNAVDIAESEGWKGIVIGNDAANFCAGANLGLVLFAVNLAAWKDVEDFIAAGQDTYQALKYCEVPVVAASTGMCLGGGAEVLMHCDAIQAHAESYIGLVEVGVGIIPAWGGCKELMARLRDFGLVSEGPMGAVMKAFEYIGTAQVAKSAEQARSMGFIGPNDCITMNRDRLLADAKIRALELSEGYEPPEPHTYNLPGPTGKTALELAVKDLALSGQATPHDVVVTNELAWILTGGDTDMTETTEEDDILAMEREVIARLGRHEDSLARMEHMLETGKPLRN</sequence>
<proteinExistence type="predicted"/>
<keyword evidence="3 8" id="KW-0560">Oxidoreductase</keyword>
<dbReference type="GO" id="GO:0070403">
    <property type="term" value="F:NAD+ binding"/>
    <property type="evidence" value="ECO:0007669"/>
    <property type="project" value="InterPro"/>
</dbReference>
<dbReference type="Gene3D" id="1.10.1040.50">
    <property type="match status" value="1"/>
</dbReference>
<gene>
    <name evidence="8" type="primary">fadN</name>
</gene>
<dbReference type="InterPro" id="IPR008927">
    <property type="entry name" value="6-PGluconate_DH-like_C_sf"/>
</dbReference>
<evidence type="ECO:0000256" key="3">
    <source>
        <dbReference type="ARBA" id="ARBA00023002"/>
    </source>
</evidence>
<evidence type="ECO:0000313" key="8">
    <source>
        <dbReference type="EMBL" id="AIF23868.1"/>
    </source>
</evidence>
<dbReference type="SUPFAM" id="SSF48179">
    <property type="entry name" value="6-phosphogluconate dehydrogenase C-terminal domain-like"/>
    <property type="match status" value="2"/>
</dbReference>
<dbReference type="SUPFAM" id="SSF52096">
    <property type="entry name" value="ClpP/crotonase"/>
    <property type="match status" value="1"/>
</dbReference>
<keyword evidence="5" id="KW-0443">Lipid metabolism</keyword>
<name>A0A075ICL4_9EURY</name>
<dbReference type="Pfam" id="PF02737">
    <property type="entry name" value="3HCDH_N"/>
    <property type="match status" value="1"/>
</dbReference>
<dbReference type="Gene3D" id="3.90.226.10">
    <property type="entry name" value="2-enoyl-CoA Hydratase, Chain A, domain 1"/>
    <property type="match status" value="1"/>
</dbReference>
<dbReference type="InterPro" id="IPR001753">
    <property type="entry name" value="Enoyl-CoA_hydra/iso"/>
</dbReference>
<keyword evidence="4" id="KW-0520">NAD</keyword>
<accession>A0A075ICL4</accession>
<dbReference type="GO" id="GO:0006635">
    <property type="term" value="P:fatty acid beta-oxidation"/>
    <property type="evidence" value="ECO:0007669"/>
    <property type="project" value="UniProtKB-UniPathway"/>
</dbReference>
<dbReference type="PANTHER" id="PTHR48075">
    <property type="entry name" value="3-HYDROXYACYL-COA DEHYDROGENASE FAMILY PROTEIN"/>
    <property type="match status" value="1"/>
</dbReference>
<dbReference type="EC" id="1.1.1.35" evidence="8"/>
<evidence type="ECO:0000256" key="1">
    <source>
        <dbReference type="ARBA" id="ARBA00005005"/>
    </source>
</evidence>
<dbReference type="AlphaFoldDB" id="A0A075ICL4"/>
<evidence type="ECO:0000256" key="2">
    <source>
        <dbReference type="ARBA" id="ARBA00022832"/>
    </source>
</evidence>
<dbReference type="InterPro" id="IPR006108">
    <property type="entry name" value="3HC_DH_C"/>
</dbReference>
<dbReference type="EMBL" id="KF901243">
    <property type="protein sequence ID" value="AIF23868.1"/>
    <property type="molecule type" value="Genomic_DNA"/>
</dbReference>
<evidence type="ECO:0000256" key="5">
    <source>
        <dbReference type="ARBA" id="ARBA00023098"/>
    </source>
</evidence>
<evidence type="ECO:0000259" key="6">
    <source>
        <dbReference type="Pfam" id="PF00725"/>
    </source>
</evidence>